<sequence>MDSAYSDIERRNHKRLRMNCTVIYRINEPPVTHFVMKGKDIHAKMIDISQGGMAMVTSLDIPVSTVLSMRFALLNVDKEAVKFSGPLEVTGEVKSSTPLEKNEHRLGIYFAKMKKIDVE</sequence>
<evidence type="ECO:0000313" key="3">
    <source>
        <dbReference type="Proteomes" id="UP000034875"/>
    </source>
</evidence>
<evidence type="ECO:0000259" key="1">
    <source>
        <dbReference type="Pfam" id="PF07238"/>
    </source>
</evidence>
<accession>A0A0G0Z0U4</accession>
<organism evidence="2 3">
    <name type="scientific">candidate division CPR1 bacterium GW2011_GWA2_42_17</name>
    <dbReference type="NCBI Taxonomy" id="1618341"/>
    <lineage>
        <taxon>Bacteria</taxon>
        <taxon>candidate division CPR1</taxon>
    </lineage>
</organism>
<name>A0A0G0Z0U4_9BACT</name>
<dbReference type="Pfam" id="PF07238">
    <property type="entry name" value="PilZ"/>
    <property type="match status" value="1"/>
</dbReference>
<evidence type="ECO:0000313" key="2">
    <source>
        <dbReference type="EMBL" id="KKS42384.1"/>
    </source>
</evidence>
<dbReference type="EMBL" id="LCCZ01000045">
    <property type="protein sequence ID" value="KKS42384.1"/>
    <property type="molecule type" value="Genomic_DNA"/>
</dbReference>
<dbReference type="Proteomes" id="UP000034875">
    <property type="component" value="Unassembled WGS sequence"/>
</dbReference>
<dbReference type="GO" id="GO:0035438">
    <property type="term" value="F:cyclic-di-GMP binding"/>
    <property type="evidence" value="ECO:0007669"/>
    <property type="project" value="InterPro"/>
</dbReference>
<dbReference type="Gene3D" id="2.40.10.220">
    <property type="entry name" value="predicted glycosyltransferase like domains"/>
    <property type="match status" value="1"/>
</dbReference>
<reference evidence="2 3" key="1">
    <citation type="journal article" date="2015" name="Nature">
        <title>rRNA introns, odd ribosomes, and small enigmatic genomes across a large radiation of phyla.</title>
        <authorList>
            <person name="Brown C.T."/>
            <person name="Hug L.A."/>
            <person name="Thomas B.C."/>
            <person name="Sharon I."/>
            <person name="Castelle C.J."/>
            <person name="Singh A."/>
            <person name="Wilkins M.J."/>
            <person name="Williams K.H."/>
            <person name="Banfield J.F."/>
        </authorList>
    </citation>
    <scope>NUCLEOTIDE SEQUENCE [LARGE SCALE GENOMIC DNA]</scope>
</reference>
<gene>
    <name evidence="2" type="ORF">UV05_C0045G0004</name>
</gene>
<comment type="caution">
    <text evidence="2">The sequence shown here is derived from an EMBL/GenBank/DDBJ whole genome shotgun (WGS) entry which is preliminary data.</text>
</comment>
<dbReference type="InterPro" id="IPR009875">
    <property type="entry name" value="PilZ_domain"/>
</dbReference>
<protein>
    <recommendedName>
        <fullName evidence="1">PilZ domain-containing protein</fullName>
    </recommendedName>
</protein>
<proteinExistence type="predicted"/>
<dbReference type="AlphaFoldDB" id="A0A0G0Z0U4"/>
<feature type="domain" description="PilZ" evidence="1">
    <location>
        <begin position="9"/>
        <end position="114"/>
    </location>
</feature>